<dbReference type="EMBL" id="LNCD01000152">
    <property type="protein sequence ID" value="KWV40175.1"/>
    <property type="molecule type" value="Genomic_DNA"/>
</dbReference>
<keyword evidence="3" id="KW-1185">Reference proteome</keyword>
<sequence length="78" mass="8438">MQVLLQIRRNTQETLGIYWVLVRITIPIAIMTELLSRMGAIKAVAPTFAPVMNLVGLPAELGLAWLTGTFGLLATTAS</sequence>
<gene>
    <name evidence="2" type="ORF">AS026_26825</name>
</gene>
<keyword evidence="1" id="KW-0472">Membrane</keyword>
<organism evidence="2 3">
    <name type="scientific">Rhizobium altiplani</name>
    <dbReference type="NCBI Taxonomy" id="1864509"/>
    <lineage>
        <taxon>Bacteria</taxon>
        <taxon>Pseudomonadati</taxon>
        <taxon>Pseudomonadota</taxon>
        <taxon>Alphaproteobacteria</taxon>
        <taxon>Hyphomicrobiales</taxon>
        <taxon>Rhizobiaceae</taxon>
        <taxon>Rhizobium/Agrobacterium group</taxon>
        <taxon>Rhizobium</taxon>
    </lineage>
</organism>
<dbReference type="AlphaFoldDB" id="A0A120FDU3"/>
<reference evidence="2 3" key="1">
    <citation type="submission" date="2015-11" db="EMBL/GenBank/DDBJ databases">
        <title>Draft Genome Sequence of the Strain BR 10423 (Rhizobium sp.) isolated from nodules of Mimosa pudica.</title>
        <authorList>
            <person name="Barauna A.C."/>
            <person name="Zilli J.E."/>
            <person name="Simoes-Araujo J.L."/>
            <person name="Reis V.M."/>
            <person name="James E.K."/>
            <person name="Reis F.B.Jr."/>
            <person name="Rouws L.F."/>
            <person name="Passos S.R."/>
            <person name="Gois S.R."/>
        </authorList>
    </citation>
    <scope>NUCLEOTIDE SEQUENCE [LARGE SCALE GENOMIC DNA]</scope>
    <source>
        <strain evidence="2 3">BR10423</strain>
    </source>
</reference>
<keyword evidence="1" id="KW-0812">Transmembrane</keyword>
<evidence type="ECO:0000313" key="2">
    <source>
        <dbReference type="EMBL" id="KWV40175.1"/>
    </source>
</evidence>
<dbReference type="Proteomes" id="UP000068164">
    <property type="component" value="Unassembled WGS sequence"/>
</dbReference>
<evidence type="ECO:0000256" key="1">
    <source>
        <dbReference type="SAM" id="Phobius"/>
    </source>
</evidence>
<proteinExistence type="predicted"/>
<keyword evidence="1" id="KW-1133">Transmembrane helix</keyword>
<accession>A0A120FDU3</accession>
<name>A0A120FDU3_9HYPH</name>
<feature type="transmembrane region" description="Helical" evidence="1">
    <location>
        <begin position="16"/>
        <end position="35"/>
    </location>
</feature>
<evidence type="ECO:0000313" key="3">
    <source>
        <dbReference type="Proteomes" id="UP000068164"/>
    </source>
</evidence>
<protein>
    <submittedName>
        <fullName evidence="2">Uncharacterized protein</fullName>
    </submittedName>
</protein>
<comment type="caution">
    <text evidence="2">The sequence shown here is derived from an EMBL/GenBank/DDBJ whole genome shotgun (WGS) entry which is preliminary data.</text>
</comment>